<dbReference type="Gene3D" id="3.40.50.2300">
    <property type="match status" value="1"/>
</dbReference>
<dbReference type="SMART" id="SM00850">
    <property type="entry name" value="LytTR"/>
    <property type="match status" value="1"/>
</dbReference>
<feature type="modified residue" description="4-aspartylphosphate" evidence="3">
    <location>
        <position position="60"/>
    </location>
</feature>
<dbReference type="RefSeq" id="WP_271013725.1">
    <property type="nucleotide sequence ID" value="NZ_JAQIFT010000069.1"/>
</dbReference>
<sequence length="241" mass="28516">MFNICICDDSKFFFQELSDKLHRIAQKYDINICIQTYMTSQQLMFDIEELCMNVDLFFLDVLIDKMTGVEIADCLRKQGTEVPIVFLTSSKEHVFDALEVMPLHYLIKEEVQNQKIEEILLKARDIVKHFKVKKFHYKVGRELRVISIEDIVYFEVMNRVISIQSLKGEEDRFYSTLDTIEKQLSKGQFIRVHRSFLVNVSYIEKIESKEIVCRNNIRIPVGASYTKSLKEEYTTYLLEHQ</sequence>
<feature type="domain" description="Response regulatory" evidence="4">
    <location>
        <begin position="3"/>
        <end position="123"/>
    </location>
</feature>
<evidence type="ECO:0000259" key="4">
    <source>
        <dbReference type="PROSITE" id="PS50110"/>
    </source>
</evidence>
<evidence type="ECO:0000313" key="6">
    <source>
        <dbReference type="EMBL" id="MDA3734084.1"/>
    </source>
</evidence>
<evidence type="ECO:0000256" key="3">
    <source>
        <dbReference type="PROSITE-ProRule" id="PRU00169"/>
    </source>
</evidence>
<dbReference type="GO" id="GO:0003677">
    <property type="term" value="F:DNA binding"/>
    <property type="evidence" value="ECO:0007669"/>
    <property type="project" value="UniProtKB-KW"/>
</dbReference>
<accession>A0AA42DRE9</accession>
<name>A0AA42DRE9_9FIRM</name>
<proteinExistence type="predicted"/>
<feature type="domain" description="HTH LytTR-type" evidence="5">
    <location>
        <begin position="135"/>
        <end position="235"/>
    </location>
</feature>
<evidence type="ECO:0000259" key="5">
    <source>
        <dbReference type="PROSITE" id="PS50930"/>
    </source>
</evidence>
<dbReference type="PANTHER" id="PTHR37299:SF1">
    <property type="entry name" value="STAGE 0 SPORULATION PROTEIN A HOMOLOG"/>
    <property type="match status" value="1"/>
</dbReference>
<dbReference type="Proteomes" id="UP001169242">
    <property type="component" value="Unassembled WGS sequence"/>
</dbReference>
<dbReference type="AlphaFoldDB" id="A0AA42DRE9"/>
<dbReference type="PANTHER" id="PTHR37299">
    <property type="entry name" value="TRANSCRIPTIONAL REGULATOR-RELATED"/>
    <property type="match status" value="1"/>
</dbReference>
<dbReference type="Pfam" id="PF04397">
    <property type="entry name" value="LytTR"/>
    <property type="match status" value="1"/>
</dbReference>
<protein>
    <recommendedName>
        <fullName evidence="1">Stage 0 sporulation protein A homolog</fullName>
    </recommendedName>
</protein>
<evidence type="ECO:0000313" key="7">
    <source>
        <dbReference type="Proteomes" id="UP001169242"/>
    </source>
</evidence>
<dbReference type="SUPFAM" id="SSF52172">
    <property type="entry name" value="CheY-like"/>
    <property type="match status" value="1"/>
</dbReference>
<reference evidence="6" key="1">
    <citation type="journal article" date="2023" name="Int. J. Syst. Evol. Microbiol.">
        <title>&lt;i&gt;Holtiella tumoricola&lt;/i&gt; gen. nov. sp. nov., isolated from a human clinical sample.</title>
        <authorList>
            <person name="Allen-Vercoe E."/>
            <person name="Daigneault M.C."/>
            <person name="Vancuren S.J."/>
            <person name="Cochrane K."/>
            <person name="O'Neal L.L."/>
            <person name="Sankaranarayanan K."/>
            <person name="Lawson P.A."/>
        </authorList>
    </citation>
    <scope>NUCLEOTIDE SEQUENCE</scope>
    <source>
        <strain evidence="6">CC70A</strain>
    </source>
</reference>
<keyword evidence="7" id="KW-1185">Reference proteome</keyword>
<dbReference type="EMBL" id="JAQIFT010000069">
    <property type="protein sequence ID" value="MDA3734084.1"/>
    <property type="molecule type" value="Genomic_DNA"/>
</dbReference>
<comment type="function">
    <text evidence="2">May play the central regulatory role in sporulation. It may be an element of the effector pathway responsible for the activation of sporulation genes in response to nutritional stress. Spo0A may act in concert with spo0H (a sigma factor) to control the expression of some genes that are critical to the sporulation process.</text>
</comment>
<evidence type="ECO:0000256" key="1">
    <source>
        <dbReference type="ARBA" id="ARBA00018672"/>
    </source>
</evidence>
<organism evidence="6 7">
    <name type="scientific">Holtiella tumoricola</name>
    <dbReference type="NCBI Taxonomy" id="3018743"/>
    <lineage>
        <taxon>Bacteria</taxon>
        <taxon>Bacillati</taxon>
        <taxon>Bacillota</taxon>
        <taxon>Clostridia</taxon>
        <taxon>Lachnospirales</taxon>
        <taxon>Cellulosilyticaceae</taxon>
        <taxon>Holtiella</taxon>
    </lineage>
</organism>
<gene>
    <name evidence="6" type="ORF">PBV87_21650</name>
</gene>
<dbReference type="InterPro" id="IPR007492">
    <property type="entry name" value="LytTR_DNA-bd_dom"/>
</dbReference>
<comment type="caution">
    <text evidence="6">The sequence shown here is derived from an EMBL/GenBank/DDBJ whole genome shotgun (WGS) entry which is preliminary data.</text>
</comment>
<keyword evidence="3" id="KW-0597">Phosphoprotein</keyword>
<dbReference type="InterPro" id="IPR001789">
    <property type="entry name" value="Sig_transdc_resp-reg_receiver"/>
</dbReference>
<dbReference type="Pfam" id="PF00072">
    <property type="entry name" value="Response_reg"/>
    <property type="match status" value="1"/>
</dbReference>
<evidence type="ECO:0000256" key="2">
    <source>
        <dbReference type="ARBA" id="ARBA00024867"/>
    </source>
</evidence>
<dbReference type="GO" id="GO:0000156">
    <property type="term" value="F:phosphorelay response regulator activity"/>
    <property type="evidence" value="ECO:0007669"/>
    <property type="project" value="InterPro"/>
</dbReference>
<dbReference type="Gene3D" id="2.40.50.1020">
    <property type="entry name" value="LytTr DNA-binding domain"/>
    <property type="match status" value="1"/>
</dbReference>
<dbReference type="InterPro" id="IPR046947">
    <property type="entry name" value="LytR-like"/>
</dbReference>
<dbReference type="InterPro" id="IPR011006">
    <property type="entry name" value="CheY-like_superfamily"/>
</dbReference>
<dbReference type="PROSITE" id="PS50110">
    <property type="entry name" value="RESPONSE_REGULATORY"/>
    <property type="match status" value="1"/>
</dbReference>
<keyword evidence="6" id="KW-0238">DNA-binding</keyword>
<dbReference type="PROSITE" id="PS50930">
    <property type="entry name" value="HTH_LYTTR"/>
    <property type="match status" value="1"/>
</dbReference>